<keyword evidence="2" id="KW-0808">Transferase</keyword>
<dbReference type="KEGG" id="noj:EJ995_06390"/>
<evidence type="ECO:0000313" key="3">
    <source>
        <dbReference type="Proteomes" id="UP000279600"/>
    </source>
</evidence>
<dbReference type="EMBL" id="CP034549">
    <property type="protein sequence ID" value="AZQ43875.1"/>
    <property type="molecule type" value="Genomic_DNA"/>
</dbReference>
<dbReference type="Gene3D" id="3.40.50.2000">
    <property type="entry name" value="Glycogen Phosphorylase B"/>
    <property type="match status" value="2"/>
</dbReference>
<dbReference type="PANTHER" id="PTHR12526:SF630">
    <property type="entry name" value="GLYCOSYLTRANSFERASE"/>
    <property type="match status" value="1"/>
</dbReference>
<organism evidence="2 3">
    <name type="scientific">Nonlabens ponticola</name>
    <dbReference type="NCBI Taxonomy" id="2496866"/>
    <lineage>
        <taxon>Bacteria</taxon>
        <taxon>Pseudomonadati</taxon>
        <taxon>Bacteroidota</taxon>
        <taxon>Flavobacteriia</taxon>
        <taxon>Flavobacteriales</taxon>
        <taxon>Flavobacteriaceae</taxon>
        <taxon>Nonlabens</taxon>
    </lineage>
</organism>
<dbReference type="SUPFAM" id="SSF53756">
    <property type="entry name" value="UDP-Glycosyltransferase/glycogen phosphorylase"/>
    <property type="match status" value="1"/>
</dbReference>
<keyword evidence="3" id="KW-1185">Reference proteome</keyword>
<dbReference type="AlphaFoldDB" id="A0A3S9MXA3"/>
<dbReference type="OrthoDB" id="9811239at2"/>
<dbReference type="GO" id="GO:0016757">
    <property type="term" value="F:glycosyltransferase activity"/>
    <property type="evidence" value="ECO:0007669"/>
    <property type="project" value="InterPro"/>
</dbReference>
<dbReference type="CDD" id="cd03801">
    <property type="entry name" value="GT4_PimA-like"/>
    <property type="match status" value="1"/>
</dbReference>
<dbReference type="Pfam" id="PF00534">
    <property type="entry name" value="Glycos_transf_1"/>
    <property type="match status" value="1"/>
</dbReference>
<dbReference type="RefSeq" id="WP_126446749.1">
    <property type="nucleotide sequence ID" value="NZ_CP034549.1"/>
</dbReference>
<gene>
    <name evidence="2" type="ORF">EJ995_06390</name>
</gene>
<feature type="domain" description="Glycosyl transferase family 1" evidence="1">
    <location>
        <begin position="192"/>
        <end position="334"/>
    </location>
</feature>
<protein>
    <submittedName>
        <fullName evidence="2">Glycosyltransferase</fullName>
    </submittedName>
</protein>
<reference evidence="2 3" key="1">
    <citation type="submission" date="2018-12" db="EMBL/GenBank/DDBJ databases">
        <title>Complete genome of Nonlabens sp. MJ115.</title>
        <authorList>
            <person name="Choi H.S."/>
            <person name="Jung J."/>
        </authorList>
    </citation>
    <scope>NUCLEOTIDE SEQUENCE [LARGE SCALE GENOMIC DNA]</scope>
    <source>
        <strain evidence="2 3">MJ115</strain>
    </source>
</reference>
<dbReference type="InterPro" id="IPR001296">
    <property type="entry name" value="Glyco_trans_1"/>
</dbReference>
<evidence type="ECO:0000259" key="1">
    <source>
        <dbReference type="Pfam" id="PF00534"/>
    </source>
</evidence>
<proteinExistence type="predicted"/>
<name>A0A3S9MXA3_9FLAO</name>
<dbReference type="PANTHER" id="PTHR12526">
    <property type="entry name" value="GLYCOSYLTRANSFERASE"/>
    <property type="match status" value="1"/>
</dbReference>
<sequence>MSDLAGHIAVVCNYQLREDRIGGMDRFFVRYDAFAKANNYKVSWYFSNHEDLEFYRELDIVPNSGKSAEQHFIDHLNSSKYSHVVTHFTSLCSNFHKKIKQALPDSKLMVVDHNPRPLHGFTVKKRLKNRLKAILFAKYVDQWIGVSNYTVHHIIKDLGNLVKPKTRCIYNGIDVSVIPSRDIIGNINFTAHRPLRLMIVSHLRHSKGIQDAIAALGRLSIQELNSIEVTIYGEGPFEAQLRQQVADNNLDLVITFKGSSPIIPQLLQDYDYLLQPTYMECFSLSILESLAANLPVITTTVGGNLEVIHHEKNGFIFEPQAIDDLVTVLHGIVHSRLAIEEPTRPLIKQEFYLDKMVQEHFNLID</sequence>
<evidence type="ECO:0000313" key="2">
    <source>
        <dbReference type="EMBL" id="AZQ43875.1"/>
    </source>
</evidence>
<dbReference type="Proteomes" id="UP000279600">
    <property type="component" value="Chromosome"/>
</dbReference>
<accession>A0A3S9MXA3</accession>